<dbReference type="EMBL" id="FMZB01000009">
    <property type="protein sequence ID" value="SDD32658.1"/>
    <property type="molecule type" value="Genomic_DNA"/>
</dbReference>
<gene>
    <name evidence="2" type="ORF">SAMN05421663_10955</name>
</gene>
<feature type="transmembrane region" description="Helical" evidence="1">
    <location>
        <begin position="12"/>
        <end position="30"/>
    </location>
</feature>
<evidence type="ECO:0000313" key="3">
    <source>
        <dbReference type="Proteomes" id="UP000198666"/>
    </source>
</evidence>
<keyword evidence="1" id="KW-1133">Transmembrane helix</keyword>
<accession>A0A1G6TU71</accession>
<dbReference type="OrthoDB" id="2970990at2"/>
<evidence type="ECO:0000313" key="2">
    <source>
        <dbReference type="EMBL" id="SDD32658.1"/>
    </source>
</evidence>
<keyword evidence="1" id="KW-0812">Transmembrane</keyword>
<proteinExistence type="predicted"/>
<name>A0A1G6TU71_9BACI</name>
<dbReference type="AlphaFoldDB" id="A0A1G6TU71"/>
<keyword evidence="1" id="KW-0472">Membrane</keyword>
<dbReference type="Proteomes" id="UP000198666">
    <property type="component" value="Unassembled WGS sequence"/>
</dbReference>
<reference evidence="3" key="1">
    <citation type="submission" date="2016-10" db="EMBL/GenBank/DDBJ databases">
        <authorList>
            <person name="Varghese N."/>
            <person name="Submissions S."/>
        </authorList>
    </citation>
    <scope>NUCLEOTIDE SEQUENCE [LARGE SCALE GENOMIC DNA]</scope>
    <source>
        <strain evidence="3">DSM 21620</strain>
    </source>
</reference>
<dbReference type="STRING" id="361279.SAMN05421663_10955"/>
<sequence length="59" mass="6446">MKQDKEKKTFRYPLAITVGVMMAILFGIALQSVATGIAMGAIWAIIFGSMPKGTKKEKK</sequence>
<dbReference type="RefSeq" id="WP_093728054.1">
    <property type="nucleotide sequence ID" value="NZ_FMZB01000009.1"/>
</dbReference>
<evidence type="ECO:0000256" key="1">
    <source>
        <dbReference type="SAM" id="Phobius"/>
    </source>
</evidence>
<keyword evidence="3" id="KW-1185">Reference proteome</keyword>
<organism evidence="2 3">
    <name type="scientific">Terribacillus halophilus</name>
    <dbReference type="NCBI Taxonomy" id="361279"/>
    <lineage>
        <taxon>Bacteria</taxon>
        <taxon>Bacillati</taxon>
        <taxon>Bacillota</taxon>
        <taxon>Bacilli</taxon>
        <taxon>Bacillales</taxon>
        <taxon>Bacillaceae</taxon>
        <taxon>Terribacillus</taxon>
    </lineage>
</organism>
<protein>
    <submittedName>
        <fullName evidence="2">Uncharacterized protein</fullName>
    </submittedName>
</protein>